<dbReference type="AlphaFoldDB" id="A0A174FF01"/>
<organism evidence="1 2">
    <name type="scientific">Anaerobutyricum hallii</name>
    <dbReference type="NCBI Taxonomy" id="39488"/>
    <lineage>
        <taxon>Bacteria</taxon>
        <taxon>Bacillati</taxon>
        <taxon>Bacillota</taxon>
        <taxon>Clostridia</taxon>
        <taxon>Lachnospirales</taxon>
        <taxon>Lachnospiraceae</taxon>
        <taxon>Anaerobutyricum</taxon>
    </lineage>
</organism>
<dbReference type="RefSeq" id="WP_055298934.1">
    <property type="nucleotide sequence ID" value="NZ_BLYK01000041.1"/>
</dbReference>
<evidence type="ECO:0000313" key="1">
    <source>
        <dbReference type="EMBL" id="CUO48764.1"/>
    </source>
</evidence>
<dbReference type="Proteomes" id="UP000095679">
    <property type="component" value="Unassembled WGS sequence"/>
</dbReference>
<evidence type="ECO:0000313" key="2">
    <source>
        <dbReference type="Proteomes" id="UP000095679"/>
    </source>
</evidence>
<protein>
    <submittedName>
        <fullName evidence="1">Uncharacterized protein</fullName>
    </submittedName>
</protein>
<reference evidence="1 2" key="1">
    <citation type="submission" date="2015-09" db="EMBL/GenBank/DDBJ databases">
        <authorList>
            <consortium name="Pathogen Informatics"/>
        </authorList>
    </citation>
    <scope>NUCLEOTIDE SEQUENCE [LARGE SCALE GENOMIC DNA]</scope>
    <source>
        <strain evidence="1 2">2789STDY5834835</strain>
    </source>
</reference>
<gene>
    <name evidence="1" type="ORF">ERS852450_01885</name>
</gene>
<sequence length="141" mass="16657">MNVDPKQIDILIKTFCRLNEEYREKAIKEMNGLFFECVNERDCKRHNIPITRETTRDFTKDLEEFAELLSKLSKTQKASVVMCMEHLQPGSFTEENDLEIKINRKKITLNQYIEKHFPDADAAEAKKLYKELKMGRGCFYV</sequence>
<proteinExistence type="predicted"/>
<name>A0A174FF01_9FIRM</name>
<dbReference type="EMBL" id="CYZL01000015">
    <property type="protein sequence ID" value="CUO48764.1"/>
    <property type="molecule type" value="Genomic_DNA"/>
</dbReference>
<accession>A0A174FF01</accession>